<reference evidence="2 3" key="1">
    <citation type="submission" date="2018-05" db="EMBL/GenBank/DDBJ databases">
        <title>Genomic Encyclopedia of Type Strains, Phase IV (KMG-V): Genome sequencing to study the core and pangenomes of soil and plant-associated prokaryotes.</title>
        <authorList>
            <person name="Whitman W."/>
        </authorList>
    </citation>
    <scope>NUCLEOTIDE SEQUENCE [LARGE SCALE GENOMIC DNA]</scope>
    <source>
        <strain evidence="2 3">SCZa-39</strain>
    </source>
</reference>
<keyword evidence="2" id="KW-0560">Oxidoreductase</keyword>
<keyword evidence="3" id="KW-1185">Reference proteome</keyword>
<dbReference type="InterPro" id="IPR050744">
    <property type="entry name" value="AI-2_Isomerase_LsrG"/>
</dbReference>
<dbReference type="PROSITE" id="PS51725">
    <property type="entry name" value="ABM"/>
    <property type="match status" value="1"/>
</dbReference>
<accession>A0ABX5KEM2</accession>
<dbReference type="PANTHER" id="PTHR33336:SF15">
    <property type="entry name" value="ABM DOMAIN-CONTAINING PROTEIN"/>
    <property type="match status" value="1"/>
</dbReference>
<dbReference type="InterPro" id="IPR011008">
    <property type="entry name" value="Dimeric_a/b-barrel"/>
</dbReference>
<evidence type="ECO:0000313" key="3">
    <source>
        <dbReference type="Proteomes" id="UP000245712"/>
    </source>
</evidence>
<dbReference type="GO" id="GO:0004497">
    <property type="term" value="F:monooxygenase activity"/>
    <property type="evidence" value="ECO:0007669"/>
    <property type="project" value="UniProtKB-KW"/>
</dbReference>
<evidence type="ECO:0000313" key="2">
    <source>
        <dbReference type="EMBL" id="PVX76308.1"/>
    </source>
</evidence>
<dbReference type="SUPFAM" id="SSF54909">
    <property type="entry name" value="Dimeric alpha+beta barrel"/>
    <property type="match status" value="1"/>
</dbReference>
<feature type="domain" description="ABM" evidence="1">
    <location>
        <begin position="4"/>
        <end position="95"/>
    </location>
</feature>
<dbReference type="PANTHER" id="PTHR33336">
    <property type="entry name" value="QUINOL MONOOXYGENASE YGIN-RELATED"/>
    <property type="match status" value="1"/>
</dbReference>
<protein>
    <submittedName>
        <fullName evidence="2">Quinol monooxygenase YgiN</fullName>
    </submittedName>
</protein>
<organism evidence="2 3">
    <name type="scientific">Paraburkholderia unamae</name>
    <dbReference type="NCBI Taxonomy" id="219649"/>
    <lineage>
        <taxon>Bacteria</taxon>
        <taxon>Pseudomonadati</taxon>
        <taxon>Pseudomonadota</taxon>
        <taxon>Betaproteobacteria</taxon>
        <taxon>Burkholderiales</taxon>
        <taxon>Burkholderiaceae</taxon>
        <taxon>Paraburkholderia</taxon>
    </lineage>
</organism>
<proteinExistence type="predicted"/>
<dbReference type="Proteomes" id="UP000245712">
    <property type="component" value="Unassembled WGS sequence"/>
</dbReference>
<gene>
    <name evidence="2" type="ORF">C7402_11693</name>
</gene>
<dbReference type="InterPro" id="IPR007138">
    <property type="entry name" value="ABM_dom"/>
</dbReference>
<keyword evidence="2" id="KW-0503">Monooxygenase</keyword>
<comment type="caution">
    <text evidence="2">The sequence shown here is derived from an EMBL/GenBank/DDBJ whole genome shotgun (WGS) entry which is preliminary data.</text>
</comment>
<sequence length="95" mass="10654">MSTQIIVAEIVAMPEHAAVVAQALEEAVHAVRKEPGCEQYDLHRDVKNPNRFFMLERWRDEEAVRQHAGGAALKKLAGVLESRAKLEVTTLEHIV</sequence>
<dbReference type="Gene3D" id="3.30.70.100">
    <property type="match status" value="1"/>
</dbReference>
<dbReference type="Pfam" id="PF03992">
    <property type="entry name" value="ABM"/>
    <property type="match status" value="1"/>
</dbReference>
<evidence type="ECO:0000259" key="1">
    <source>
        <dbReference type="PROSITE" id="PS51725"/>
    </source>
</evidence>
<dbReference type="RefSeq" id="WP_112173513.1">
    <property type="nucleotide sequence ID" value="NZ_CAJZAT010000201.1"/>
</dbReference>
<name>A0ABX5KEM2_9BURK</name>
<dbReference type="EMBL" id="QEOB01000016">
    <property type="protein sequence ID" value="PVX76308.1"/>
    <property type="molecule type" value="Genomic_DNA"/>
</dbReference>